<proteinExistence type="predicted"/>
<gene>
    <name evidence="1" type="ORF">CTOB1V02_LOCUS17668</name>
</gene>
<dbReference type="EMBL" id="OB744550">
    <property type="protein sequence ID" value="CAD7239853.1"/>
    <property type="molecule type" value="Genomic_DNA"/>
</dbReference>
<protein>
    <submittedName>
        <fullName evidence="1">Uncharacterized protein</fullName>
    </submittedName>
</protein>
<dbReference type="AlphaFoldDB" id="A0A7R8X2Y0"/>
<reference evidence="1" key="1">
    <citation type="submission" date="2020-11" db="EMBL/GenBank/DDBJ databases">
        <authorList>
            <person name="Tran Van P."/>
        </authorList>
    </citation>
    <scope>NUCLEOTIDE SEQUENCE</scope>
</reference>
<organism evidence="1">
    <name type="scientific">Cyprideis torosa</name>
    <dbReference type="NCBI Taxonomy" id="163714"/>
    <lineage>
        <taxon>Eukaryota</taxon>
        <taxon>Metazoa</taxon>
        <taxon>Ecdysozoa</taxon>
        <taxon>Arthropoda</taxon>
        <taxon>Crustacea</taxon>
        <taxon>Oligostraca</taxon>
        <taxon>Ostracoda</taxon>
        <taxon>Podocopa</taxon>
        <taxon>Podocopida</taxon>
        <taxon>Cytherocopina</taxon>
        <taxon>Cytheroidea</taxon>
        <taxon>Cytherideidae</taxon>
        <taxon>Cyprideis</taxon>
    </lineage>
</organism>
<accession>A0A7R8X2Y0</accession>
<sequence length="18" mass="1777">MASRQAVGFGLVQAVSVG</sequence>
<evidence type="ECO:0000313" key="1">
    <source>
        <dbReference type="EMBL" id="CAD7239853.1"/>
    </source>
</evidence>
<name>A0A7R8X2Y0_9CRUS</name>